<comment type="subcellular location">
    <subcellularLocation>
        <location evidence="1">Membrane</location>
        <topology evidence="1">Single-pass type II membrane protein</topology>
    </subcellularLocation>
</comment>
<dbReference type="SUPFAM" id="SSF56436">
    <property type="entry name" value="C-type lectin-like"/>
    <property type="match status" value="1"/>
</dbReference>
<evidence type="ECO:0000256" key="10">
    <source>
        <dbReference type="ARBA" id="ARBA00023180"/>
    </source>
</evidence>
<dbReference type="GO" id="GO:0005886">
    <property type="term" value="C:plasma membrane"/>
    <property type="evidence" value="ECO:0007669"/>
    <property type="project" value="UniProtKB-ARBA"/>
</dbReference>
<dbReference type="FunFam" id="3.10.100.10:FF:000053">
    <property type="entry name" value="Killer cell lectin-like receptor 3"/>
    <property type="match status" value="1"/>
</dbReference>
<dbReference type="InterPro" id="IPR016187">
    <property type="entry name" value="CTDL_fold"/>
</dbReference>
<protein>
    <submittedName>
        <fullName evidence="12">Ly49 stimulatory receptor 3 variant</fullName>
    </submittedName>
</protein>
<dbReference type="GO" id="GO:0030246">
    <property type="term" value="F:carbohydrate binding"/>
    <property type="evidence" value="ECO:0007669"/>
    <property type="project" value="UniProtKB-KW"/>
</dbReference>
<evidence type="ECO:0000256" key="9">
    <source>
        <dbReference type="ARBA" id="ARBA00023170"/>
    </source>
</evidence>
<dbReference type="PANTHER" id="PTHR46329:SF4">
    <property type="entry name" value="KILLER CELL LECTIN-LIKE RECEPTOR, SUBFAMILY A, MEMBER 17"/>
    <property type="match status" value="1"/>
</dbReference>
<keyword evidence="3" id="KW-0430">Lectin</keyword>
<dbReference type="InterPro" id="IPR052013">
    <property type="entry name" value="Mouse_KLRs"/>
</dbReference>
<dbReference type="AlphaFoldDB" id="Q5MKL6"/>
<evidence type="ECO:0000256" key="8">
    <source>
        <dbReference type="ARBA" id="ARBA00023157"/>
    </source>
</evidence>
<keyword evidence="5" id="KW-0735">Signal-anchor</keyword>
<dbReference type="CDD" id="cd03593">
    <property type="entry name" value="CLECT_NK_receptors_like"/>
    <property type="match status" value="1"/>
</dbReference>
<dbReference type="SMART" id="SM00034">
    <property type="entry name" value="CLECT"/>
    <property type="match status" value="1"/>
</dbReference>
<evidence type="ECO:0000313" key="12">
    <source>
        <dbReference type="EMBL" id="AAW29194.1"/>
    </source>
</evidence>
<keyword evidence="8" id="KW-1015">Disulfide bond</keyword>
<proteinExistence type="evidence at transcript level"/>
<dbReference type="GO" id="GO:0007155">
    <property type="term" value="P:cell adhesion"/>
    <property type="evidence" value="ECO:0007669"/>
    <property type="project" value="UniProtKB-KW"/>
</dbReference>
<evidence type="ECO:0000259" key="11">
    <source>
        <dbReference type="PROSITE" id="PS50041"/>
    </source>
</evidence>
<accession>Q5MKL6</accession>
<keyword evidence="6" id="KW-1133">Transmembrane helix</keyword>
<feature type="domain" description="C-type lectin" evidence="11">
    <location>
        <begin position="161"/>
        <end position="269"/>
    </location>
</feature>
<keyword evidence="7" id="KW-0472">Membrane</keyword>
<dbReference type="InterPro" id="IPR013600">
    <property type="entry name" value="Ly49_N"/>
</dbReference>
<dbReference type="InterPro" id="IPR033992">
    <property type="entry name" value="NKR-like_CTLD"/>
</dbReference>
<dbReference type="PROSITE" id="PS50041">
    <property type="entry name" value="C_TYPE_LECTIN_2"/>
    <property type="match status" value="1"/>
</dbReference>
<dbReference type="Pfam" id="PF00059">
    <property type="entry name" value="Lectin_C"/>
    <property type="match status" value="1"/>
</dbReference>
<dbReference type="GO" id="GO:0042802">
    <property type="term" value="F:identical protein binding"/>
    <property type="evidence" value="ECO:0000353"/>
    <property type="project" value="RGD"/>
</dbReference>
<name>Q5MKL6_RAT</name>
<evidence type="ECO:0000256" key="6">
    <source>
        <dbReference type="ARBA" id="ARBA00022989"/>
    </source>
</evidence>
<evidence type="ECO:0000256" key="5">
    <source>
        <dbReference type="ARBA" id="ARBA00022968"/>
    </source>
</evidence>
<dbReference type="Pfam" id="PF08391">
    <property type="entry name" value="Ly49"/>
    <property type="match status" value="1"/>
</dbReference>
<evidence type="ECO:0000256" key="4">
    <source>
        <dbReference type="ARBA" id="ARBA00022889"/>
    </source>
</evidence>
<dbReference type="RGD" id="628683">
    <property type="gene designation" value="Ly49s3"/>
</dbReference>
<dbReference type="InterPro" id="IPR016186">
    <property type="entry name" value="C-type_lectin-like/link_sf"/>
</dbReference>
<reference evidence="12" key="1">
    <citation type="journal article" date="2005" name="Eur. J. Immunol.">
        <title>The genes and gene organization of the Ly49 region of the rat natural killer cell gene complex.</title>
        <authorList>
            <person name="Nylenna O."/>
            <person name="Naper C."/>
            <person name="Vaage J.T."/>
            <person name="Woon P.Y."/>
            <person name="Gauguier D."/>
            <person name="Dissen E."/>
            <person name="Ryan J.C."/>
            <person name="Fossum S."/>
        </authorList>
    </citation>
    <scope>NUCLEOTIDE SEQUENCE</scope>
    <source>
        <strain evidence="12">PVG</strain>
    </source>
</reference>
<dbReference type="AGR" id="RGD:628683"/>
<keyword evidence="4" id="KW-0130">Cell adhesion</keyword>
<keyword evidence="10" id="KW-0325">Glycoprotein</keyword>
<keyword evidence="2" id="KW-0812">Transmembrane</keyword>
<keyword evidence="9 12" id="KW-0675">Receptor</keyword>
<organism evidence="12">
    <name type="scientific">Rattus norvegicus</name>
    <name type="common">Rat</name>
    <dbReference type="NCBI Taxonomy" id="10116"/>
    <lineage>
        <taxon>Eukaryota</taxon>
        <taxon>Metazoa</taxon>
        <taxon>Chordata</taxon>
        <taxon>Craniata</taxon>
        <taxon>Vertebrata</taxon>
        <taxon>Euteleostomi</taxon>
        <taxon>Mammalia</taxon>
        <taxon>Eutheria</taxon>
        <taxon>Euarchontoglires</taxon>
        <taxon>Glires</taxon>
        <taxon>Rodentia</taxon>
        <taxon>Myomorpha</taxon>
        <taxon>Muroidea</taxon>
        <taxon>Muridae</taxon>
        <taxon>Murinae</taxon>
        <taxon>Rattus</taxon>
    </lineage>
</organism>
<dbReference type="EMBL" id="AY747628">
    <property type="protein sequence ID" value="AAW29194.1"/>
    <property type="molecule type" value="mRNA"/>
</dbReference>
<evidence type="ECO:0000256" key="7">
    <source>
        <dbReference type="ARBA" id="ARBA00023136"/>
    </source>
</evidence>
<gene>
    <name evidence="12 13" type="primary">Ly49s3</name>
</gene>
<sequence length="290" mass="34105">MSKQDVPCSTVRFKKSSGLQYQVRPEETQRPREAGWRGNNSCHQKMNSPNVPWQLTVIATGILLSLRLVAVAMLVTNIFQYSNENHELQKTHKRQHNSSTMEKDIKLKEEMLRNMSVESVHYNAFLDLINREQNRWYKKTKTVLASPQHTGGCDEMHWFCYGIKCYYFTMDIRIWRECKQTCQNYSLSFLKIDDKDELKFLQDHIIRDNYWIGSSYNNKKKEWAWIDNSPFDLDFVARTLLRKTGYCLYFSMSGLHDDDCGKRYLCICEKGMDKFPAPLCSVKETSHSAV</sequence>
<evidence type="ECO:0000256" key="1">
    <source>
        <dbReference type="ARBA" id="ARBA00004606"/>
    </source>
</evidence>
<dbReference type="InterPro" id="IPR001304">
    <property type="entry name" value="C-type_lectin-like"/>
</dbReference>
<evidence type="ECO:0000313" key="13">
    <source>
        <dbReference type="RGD" id="628683"/>
    </source>
</evidence>
<evidence type="ECO:0000256" key="2">
    <source>
        <dbReference type="ARBA" id="ARBA00022692"/>
    </source>
</evidence>
<dbReference type="PANTHER" id="PTHR46329">
    <property type="entry name" value="KILLER CELL LECTIN-LIKE RECEPTOR 2"/>
    <property type="match status" value="1"/>
</dbReference>
<dbReference type="Gene3D" id="3.10.100.10">
    <property type="entry name" value="Mannose-Binding Protein A, subunit A"/>
    <property type="match status" value="1"/>
</dbReference>
<evidence type="ECO:0000256" key="3">
    <source>
        <dbReference type="ARBA" id="ARBA00022734"/>
    </source>
</evidence>
<dbReference type="GO" id="GO:0009986">
    <property type="term" value="C:cell surface"/>
    <property type="evidence" value="ECO:0000314"/>
    <property type="project" value="RGD"/>
</dbReference>
<dbReference type="GO" id="GO:0045954">
    <property type="term" value="P:positive regulation of natural killer cell mediated cytotoxicity"/>
    <property type="evidence" value="ECO:0000314"/>
    <property type="project" value="RGD"/>
</dbReference>